<protein>
    <submittedName>
        <fullName evidence="1">Uncharacterized protein</fullName>
    </submittedName>
</protein>
<organism evidence="1 2">
    <name type="scientific">Pyricularia oryzae</name>
    <name type="common">Rice blast fungus</name>
    <name type="synonym">Magnaporthe oryzae</name>
    <dbReference type="NCBI Taxonomy" id="318829"/>
    <lineage>
        <taxon>Eukaryota</taxon>
        <taxon>Fungi</taxon>
        <taxon>Dikarya</taxon>
        <taxon>Ascomycota</taxon>
        <taxon>Pezizomycotina</taxon>
        <taxon>Sordariomycetes</taxon>
        <taxon>Sordariomycetidae</taxon>
        <taxon>Magnaporthales</taxon>
        <taxon>Pyriculariaceae</taxon>
        <taxon>Pyricularia</taxon>
    </lineage>
</organism>
<reference evidence="1 2" key="1">
    <citation type="journal article" date="2019" name="Mol. Biol. Evol.">
        <title>Blast fungal genomes show frequent chromosomal changes, gene gains and losses, and effector gene turnover.</title>
        <authorList>
            <person name="Gomez Luciano L.B."/>
            <person name="Jason Tsai I."/>
            <person name="Chuma I."/>
            <person name="Tosa Y."/>
            <person name="Chen Y.H."/>
            <person name="Li J.Y."/>
            <person name="Li M.Y."/>
            <person name="Jade Lu M.Y."/>
            <person name="Nakayashiki H."/>
            <person name="Li W.H."/>
        </authorList>
    </citation>
    <scope>NUCLEOTIDE SEQUENCE [LARGE SCALE GENOMIC DNA]</scope>
    <source>
        <strain evidence="1">MZ5-1-6</strain>
    </source>
</reference>
<dbReference type="Proteomes" id="UP000294847">
    <property type="component" value="Chromosome 1"/>
</dbReference>
<evidence type="ECO:0000313" key="1">
    <source>
        <dbReference type="EMBL" id="QBZ54562.1"/>
    </source>
</evidence>
<gene>
    <name evidence="1" type="ORF">PoMZ_10262</name>
</gene>
<accession>A0A4P7MZR2</accession>
<evidence type="ECO:0000313" key="2">
    <source>
        <dbReference type="Proteomes" id="UP000294847"/>
    </source>
</evidence>
<proteinExistence type="predicted"/>
<name>A0A4P7MZR2_PYROR</name>
<dbReference type="EMBL" id="CP034204">
    <property type="protein sequence ID" value="QBZ54562.1"/>
    <property type="molecule type" value="Genomic_DNA"/>
</dbReference>
<sequence length="133" mass="13726">MAEDLGVPQVPSWNNDVSLASGEKEEKECINLINGDTICSITLPSCSSMLPIHSLPPSTSAAPNLTVTQPLTLAADQSTLCLRSMSNLVARHFSSGDFAGPIFAALATASGVLKSRAPSLGSAANSDRKNSPS</sequence>
<dbReference type="AlphaFoldDB" id="A0A4P7MZR2"/>